<evidence type="ECO:0000313" key="2">
    <source>
        <dbReference type="Proteomes" id="UP000805193"/>
    </source>
</evidence>
<dbReference type="EMBL" id="JABSTQ010010338">
    <property type="protein sequence ID" value="KAG0421642.1"/>
    <property type="molecule type" value="Genomic_DNA"/>
</dbReference>
<sequence>LWLRAIGCDGPDDIGAPCGHVCPDRFIPGDYEMNIQVRQRLDLDSRKRLLFHVRQDTVQLQ</sequence>
<protein>
    <submittedName>
        <fullName evidence="1">Uncharacterized protein</fullName>
    </submittedName>
</protein>
<keyword evidence="2" id="KW-1185">Reference proteome</keyword>
<accession>A0AC60PL39</accession>
<feature type="non-terminal residue" evidence="1">
    <location>
        <position position="1"/>
    </location>
</feature>
<dbReference type="Proteomes" id="UP000805193">
    <property type="component" value="Unassembled WGS sequence"/>
</dbReference>
<proteinExistence type="predicted"/>
<evidence type="ECO:0000313" key="1">
    <source>
        <dbReference type="EMBL" id="KAG0421642.1"/>
    </source>
</evidence>
<comment type="caution">
    <text evidence="1">The sequence shown here is derived from an EMBL/GenBank/DDBJ whole genome shotgun (WGS) entry which is preliminary data.</text>
</comment>
<organism evidence="1 2">
    <name type="scientific">Ixodes persulcatus</name>
    <name type="common">Taiga tick</name>
    <dbReference type="NCBI Taxonomy" id="34615"/>
    <lineage>
        <taxon>Eukaryota</taxon>
        <taxon>Metazoa</taxon>
        <taxon>Ecdysozoa</taxon>
        <taxon>Arthropoda</taxon>
        <taxon>Chelicerata</taxon>
        <taxon>Arachnida</taxon>
        <taxon>Acari</taxon>
        <taxon>Parasitiformes</taxon>
        <taxon>Ixodida</taxon>
        <taxon>Ixodoidea</taxon>
        <taxon>Ixodidae</taxon>
        <taxon>Ixodinae</taxon>
        <taxon>Ixodes</taxon>
    </lineage>
</organism>
<feature type="non-terminal residue" evidence="1">
    <location>
        <position position="61"/>
    </location>
</feature>
<gene>
    <name evidence="1" type="ORF">HPB47_002470</name>
</gene>
<reference evidence="1 2" key="1">
    <citation type="journal article" date="2020" name="Cell">
        <title>Large-Scale Comparative Analyses of Tick Genomes Elucidate Their Genetic Diversity and Vector Capacities.</title>
        <authorList>
            <consortium name="Tick Genome and Microbiome Consortium (TIGMIC)"/>
            <person name="Jia N."/>
            <person name="Wang J."/>
            <person name="Shi W."/>
            <person name="Du L."/>
            <person name="Sun Y."/>
            <person name="Zhan W."/>
            <person name="Jiang J.F."/>
            <person name="Wang Q."/>
            <person name="Zhang B."/>
            <person name="Ji P."/>
            <person name="Bell-Sakyi L."/>
            <person name="Cui X.M."/>
            <person name="Yuan T.T."/>
            <person name="Jiang B.G."/>
            <person name="Yang W.F."/>
            <person name="Lam T.T."/>
            <person name="Chang Q.C."/>
            <person name="Ding S.J."/>
            <person name="Wang X.J."/>
            <person name="Zhu J.G."/>
            <person name="Ruan X.D."/>
            <person name="Zhao L."/>
            <person name="Wei J.T."/>
            <person name="Ye R.Z."/>
            <person name="Que T.C."/>
            <person name="Du C.H."/>
            <person name="Zhou Y.H."/>
            <person name="Cheng J.X."/>
            <person name="Dai P.F."/>
            <person name="Guo W.B."/>
            <person name="Han X.H."/>
            <person name="Huang E.J."/>
            <person name="Li L.F."/>
            <person name="Wei W."/>
            <person name="Gao Y.C."/>
            <person name="Liu J.Z."/>
            <person name="Shao H.Z."/>
            <person name="Wang X."/>
            <person name="Wang C.C."/>
            <person name="Yang T.C."/>
            <person name="Huo Q.B."/>
            <person name="Li W."/>
            <person name="Chen H.Y."/>
            <person name="Chen S.E."/>
            <person name="Zhou L.G."/>
            <person name="Ni X.B."/>
            <person name="Tian J.H."/>
            <person name="Sheng Y."/>
            <person name="Liu T."/>
            <person name="Pan Y.S."/>
            <person name="Xia L.Y."/>
            <person name="Li J."/>
            <person name="Zhao F."/>
            <person name="Cao W.C."/>
        </authorList>
    </citation>
    <scope>NUCLEOTIDE SEQUENCE [LARGE SCALE GENOMIC DNA]</scope>
    <source>
        <strain evidence="1">Iper-2018</strain>
    </source>
</reference>
<name>A0AC60PL39_IXOPE</name>